<name>A0ACB8K7E8_CITSI</name>
<dbReference type="EMBL" id="CM039174">
    <property type="protein sequence ID" value="KAH9750388.1"/>
    <property type="molecule type" value="Genomic_DNA"/>
</dbReference>
<evidence type="ECO:0000313" key="1">
    <source>
        <dbReference type="EMBL" id="KAH9750388.1"/>
    </source>
</evidence>
<sequence>MNLLAQLATTDEIEPTTVTQALTDSKWRQAMSDEFNALVKNGTWALVSPSPHHNLVGCKWIFQIKRNSDGSVDRYKARLVAKGFHQRPGVDFHDTFSPVVKPTTVRIVLSIAVSHGWDLRQLDINNALLQGHLYEDVYMAQPQGFIDGDKPNYVCKLRKAIYGLKQAPRAWYNELQSFLIQFGFKNSIADTSLFVYNDGTHILYLIVYVDDLIITGDKPLKINEFITLLAKQFSLKDLGKLAYFLGIEVVPNDQGLILSQRRYILELLNRANMTAAKSVLTPLSTTAQLTSQSGTPLDDATEYCAMLGSLQYLLITRPDIAFVVNRLSQYMHCPKTDHWTCLKRLLRYLAGTVNEGLQLYHHSSTSIHAFFDADWAGNKDDFSSTGAYLVYLGRNLVSWCSKKQRTVARSSTEAEYRSVANTAAVLTWICSLLTDLHIRVPTCPVIYCDNVGATQLCSNLIFHSRMKHVAIDFHFIREQVQNGSLRVAHVSSNDQLADALTKALPRPRFLQLRCKIGLLSRSPS</sequence>
<protein>
    <submittedName>
        <fullName evidence="1">Retrovirus-related pol polyprotein from transposon RE1</fullName>
    </submittedName>
</protein>
<proteinExistence type="predicted"/>
<comment type="caution">
    <text evidence="1">The sequence shown here is derived from an EMBL/GenBank/DDBJ whole genome shotgun (WGS) entry which is preliminary data.</text>
</comment>
<gene>
    <name evidence="1" type="ORF">KPL71_013859</name>
</gene>
<dbReference type="Proteomes" id="UP000829398">
    <property type="component" value="Chromosome 5"/>
</dbReference>
<accession>A0ACB8K7E8</accession>
<reference evidence="2" key="1">
    <citation type="journal article" date="2023" name="Hortic. Res.">
        <title>A chromosome-level phased genome enabling allele-level studies in sweet orange: a case study on citrus Huanglongbing tolerance.</title>
        <authorList>
            <person name="Wu B."/>
            <person name="Yu Q."/>
            <person name="Deng Z."/>
            <person name="Duan Y."/>
            <person name="Luo F."/>
            <person name="Gmitter F. Jr."/>
        </authorList>
    </citation>
    <scope>NUCLEOTIDE SEQUENCE [LARGE SCALE GENOMIC DNA]</scope>
    <source>
        <strain evidence="2">cv. Valencia</strain>
    </source>
</reference>
<evidence type="ECO:0000313" key="2">
    <source>
        <dbReference type="Proteomes" id="UP000829398"/>
    </source>
</evidence>
<organism evidence="1 2">
    <name type="scientific">Citrus sinensis</name>
    <name type="common">Sweet orange</name>
    <name type="synonym">Citrus aurantium var. sinensis</name>
    <dbReference type="NCBI Taxonomy" id="2711"/>
    <lineage>
        <taxon>Eukaryota</taxon>
        <taxon>Viridiplantae</taxon>
        <taxon>Streptophyta</taxon>
        <taxon>Embryophyta</taxon>
        <taxon>Tracheophyta</taxon>
        <taxon>Spermatophyta</taxon>
        <taxon>Magnoliopsida</taxon>
        <taxon>eudicotyledons</taxon>
        <taxon>Gunneridae</taxon>
        <taxon>Pentapetalae</taxon>
        <taxon>rosids</taxon>
        <taxon>malvids</taxon>
        <taxon>Sapindales</taxon>
        <taxon>Rutaceae</taxon>
        <taxon>Aurantioideae</taxon>
        <taxon>Citrus</taxon>
    </lineage>
</organism>
<keyword evidence="2" id="KW-1185">Reference proteome</keyword>